<keyword evidence="5" id="KW-0804">Transcription</keyword>
<dbReference type="InterPro" id="IPR039420">
    <property type="entry name" value="WalR-like"/>
</dbReference>
<dbReference type="Gene3D" id="6.10.250.690">
    <property type="match status" value="1"/>
</dbReference>
<dbReference type="GO" id="GO:0000156">
    <property type="term" value="F:phosphorelay response regulator activity"/>
    <property type="evidence" value="ECO:0007669"/>
    <property type="project" value="TreeGrafter"/>
</dbReference>
<dbReference type="GO" id="GO:0005829">
    <property type="term" value="C:cytosol"/>
    <property type="evidence" value="ECO:0007669"/>
    <property type="project" value="TreeGrafter"/>
</dbReference>
<dbReference type="Gene3D" id="3.40.50.2300">
    <property type="match status" value="1"/>
</dbReference>
<dbReference type="FunFam" id="1.10.10.10:FF:000005">
    <property type="entry name" value="Two-component system response regulator"/>
    <property type="match status" value="1"/>
</dbReference>
<dbReference type="CDD" id="cd00383">
    <property type="entry name" value="trans_reg_C"/>
    <property type="match status" value="1"/>
</dbReference>
<dbReference type="AlphaFoldDB" id="A0A7Y0GCJ6"/>
<dbReference type="SUPFAM" id="SSF52172">
    <property type="entry name" value="CheY-like"/>
    <property type="match status" value="1"/>
</dbReference>
<evidence type="ECO:0000256" key="6">
    <source>
        <dbReference type="PROSITE-ProRule" id="PRU00169"/>
    </source>
</evidence>
<evidence type="ECO:0000256" key="5">
    <source>
        <dbReference type="ARBA" id="ARBA00023163"/>
    </source>
</evidence>
<evidence type="ECO:0000313" key="10">
    <source>
        <dbReference type="EMBL" id="NML95677.1"/>
    </source>
</evidence>
<dbReference type="GO" id="GO:0032993">
    <property type="term" value="C:protein-DNA complex"/>
    <property type="evidence" value="ECO:0007669"/>
    <property type="project" value="TreeGrafter"/>
</dbReference>
<dbReference type="PROSITE" id="PS50110">
    <property type="entry name" value="RESPONSE_REGULATORY"/>
    <property type="match status" value="1"/>
</dbReference>
<dbReference type="EMBL" id="JABBGM010000011">
    <property type="protein sequence ID" value="NML95677.1"/>
    <property type="molecule type" value="Genomic_DNA"/>
</dbReference>
<keyword evidence="1 6" id="KW-0597">Phosphoprotein</keyword>
<evidence type="ECO:0000256" key="2">
    <source>
        <dbReference type="ARBA" id="ARBA00023012"/>
    </source>
</evidence>
<dbReference type="InterPro" id="IPR011006">
    <property type="entry name" value="CheY-like_superfamily"/>
</dbReference>
<dbReference type="Pfam" id="PF00072">
    <property type="entry name" value="Response_reg"/>
    <property type="match status" value="1"/>
</dbReference>
<evidence type="ECO:0000259" key="9">
    <source>
        <dbReference type="PROSITE" id="PS51755"/>
    </source>
</evidence>
<accession>A0A7Y0GCJ6</accession>
<dbReference type="SMART" id="SM00448">
    <property type="entry name" value="REC"/>
    <property type="match status" value="1"/>
</dbReference>
<reference evidence="10 11" key="1">
    <citation type="submission" date="2020-04" db="EMBL/GenBank/DDBJ databases">
        <title>Novosphingobium sp. TW-4 isolated from soil.</title>
        <authorList>
            <person name="Dahal R.H."/>
            <person name="Chaudhary D.K."/>
        </authorList>
    </citation>
    <scope>NUCLEOTIDE SEQUENCE [LARGE SCALE GENOMIC DNA]</scope>
    <source>
        <strain evidence="10 11">TW-4</strain>
    </source>
</reference>
<dbReference type="InterPro" id="IPR001867">
    <property type="entry name" value="OmpR/PhoB-type_DNA-bd"/>
</dbReference>
<dbReference type="CDD" id="cd19935">
    <property type="entry name" value="REC_OmpR_CusR-like"/>
    <property type="match status" value="1"/>
</dbReference>
<feature type="DNA-binding region" description="OmpR/PhoB-type" evidence="7">
    <location>
        <begin position="125"/>
        <end position="223"/>
    </location>
</feature>
<dbReference type="PANTHER" id="PTHR48111">
    <property type="entry name" value="REGULATOR OF RPOS"/>
    <property type="match status" value="1"/>
</dbReference>
<organism evidence="10 11">
    <name type="scientific">Novosphingobium olei</name>
    <dbReference type="NCBI Taxonomy" id="2728851"/>
    <lineage>
        <taxon>Bacteria</taxon>
        <taxon>Pseudomonadati</taxon>
        <taxon>Pseudomonadota</taxon>
        <taxon>Alphaproteobacteria</taxon>
        <taxon>Sphingomonadales</taxon>
        <taxon>Sphingomonadaceae</taxon>
        <taxon>Novosphingobium</taxon>
    </lineage>
</organism>
<evidence type="ECO:0000256" key="4">
    <source>
        <dbReference type="ARBA" id="ARBA00023125"/>
    </source>
</evidence>
<dbReference type="PANTHER" id="PTHR48111:SF76">
    <property type="entry name" value="TWO-COMPONENT RESPONSE REGULATOR"/>
    <property type="match status" value="1"/>
</dbReference>
<dbReference type="Gene3D" id="1.10.10.10">
    <property type="entry name" value="Winged helix-like DNA-binding domain superfamily/Winged helix DNA-binding domain"/>
    <property type="match status" value="1"/>
</dbReference>
<comment type="caution">
    <text evidence="10">The sequence shown here is derived from an EMBL/GenBank/DDBJ whole genome shotgun (WGS) entry which is preliminary data.</text>
</comment>
<keyword evidence="4 7" id="KW-0238">DNA-binding</keyword>
<evidence type="ECO:0000256" key="7">
    <source>
        <dbReference type="PROSITE-ProRule" id="PRU01091"/>
    </source>
</evidence>
<dbReference type="PROSITE" id="PS51755">
    <property type="entry name" value="OMPR_PHOB"/>
    <property type="match status" value="1"/>
</dbReference>
<gene>
    <name evidence="10" type="ORF">HHL27_18550</name>
</gene>
<keyword evidence="2" id="KW-0902">Two-component regulatory system</keyword>
<dbReference type="RefSeq" id="WP_169494881.1">
    <property type="nucleotide sequence ID" value="NZ_JABBGM010000011.1"/>
</dbReference>
<dbReference type="GO" id="GO:0006355">
    <property type="term" value="P:regulation of DNA-templated transcription"/>
    <property type="evidence" value="ECO:0007669"/>
    <property type="project" value="InterPro"/>
</dbReference>
<proteinExistence type="predicted"/>
<protein>
    <submittedName>
        <fullName evidence="10">Response regulator transcription factor</fullName>
    </submittedName>
</protein>
<feature type="domain" description="OmpR/PhoB-type" evidence="9">
    <location>
        <begin position="125"/>
        <end position="223"/>
    </location>
</feature>
<dbReference type="Proteomes" id="UP000583556">
    <property type="component" value="Unassembled WGS sequence"/>
</dbReference>
<keyword evidence="11" id="KW-1185">Reference proteome</keyword>
<keyword evidence="3" id="KW-0805">Transcription regulation</keyword>
<dbReference type="InterPro" id="IPR036388">
    <property type="entry name" value="WH-like_DNA-bd_sf"/>
</dbReference>
<evidence type="ECO:0000313" key="11">
    <source>
        <dbReference type="Proteomes" id="UP000583556"/>
    </source>
</evidence>
<dbReference type="SMART" id="SM00862">
    <property type="entry name" value="Trans_reg_C"/>
    <property type="match status" value="1"/>
</dbReference>
<feature type="domain" description="Response regulatory" evidence="8">
    <location>
        <begin position="2"/>
        <end position="116"/>
    </location>
</feature>
<dbReference type="Pfam" id="PF00486">
    <property type="entry name" value="Trans_reg_C"/>
    <property type="match status" value="1"/>
</dbReference>
<dbReference type="InterPro" id="IPR001789">
    <property type="entry name" value="Sig_transdc_resp-reg_receiver"/>
</dbReference>
<sequence>MRILLAEDDDDTRHFVERGLGELGHNVISAENGEDALHLAVTEAVDVIVLDRMMPVLDGLSILKRLRAGGVAAPVLMLTALGRIEDRVDGLEAGADDYLIKPFAFSELAARIQALGRRTAPAAAATKLAAGGIEMDLLAREVRREGKAVLLQPREFRLLEELLRHAGEFVTRTMLLERVWDFHFDPQTKIVETHMSRLRAKLNEGHLPDAIETVRGVGYRLRAA</sequence>
<evidence type="ECO:0000256" key="1">
    <source>
        <dbReference type="ARBA" id="ARBA00022553"/>
    </source>
</evidence>
<evidence type="ECO:0000259" key="8">
    <source>
        <dbReference type="PROSITE" id="PS50110"/>
    </source>
</evidence>
<evidence type="ECO:0000256" key="3">
    <source>
        <dbReference type="ARBA" id="ARBA00023015"/>
    </source>
</evidence>
<feature type="modified residue" description="4-aspartylphosphate" evidence="6">
    <location>
        <position position="51"/>
    </location>
</feature>
<name>A0A7Y0GCJ6_9SPHN</name>
<dbReference type="GO" id="GO:0000976">
    <property type="term" value="F:transcription cis-regulatory region binding"/>
    <property type="evidence" value="ECO:0007669"/>
    <property type="project" value="TreeGrafter"/>
</dbReference>